<comment type="similarity">
    <text evidence="8">Belongs to the FliO/MopB family.</text>
</comment>
<keyword evidence="7" id="KW-0975">Bacterial flagellum</keyword>
<evidence type="ECO:0000256" key="2">
    <source>
        <dbReference type="ARBA" id="ARBA00004236"/>
    </source>
</evidence>
<proteinExistence type="inferred from homology"/>
<dbReference type="GO" id="GO:0009425">
    <property type="term" value="C:bacterial-type flagellum basal body"/>
    <property type="evidence" value="ECO:0007669"/>
    <property type="project" value="UniProtKB-SubCell"/>
</dbReference>
<keyword evidence="3" id="KW-1003">Cell membrane</keyword>
<evidence type="ECO:0000256" key="3">
    <source>
        <dbReference type="ARBA" id="ARBA00022475"/>
    </source>
</evidence>
<keyword evidence="5 9" id="KW-1133">Transmembrane helix</keyword>
<evidence type="ECO:0000256" key="1">
    <source>
        <dbReference type="ARBA" id="ARBA00004117"/>
    </source>
</evidence>
<dbReference type="Pfam" id="PF04347">
    <property type="entry name" value="FliO"/>
    <property type="match status" value="1"/>
</dbReference>
<dbReference type="InterPro" id="IPR022781">
    <property type="entry name" value="Flagellar_biosynth_FliO"/>
</dbReference>
<evidence type="ECO:0000256" key="7">
    <source>
        <dbReference type="ARBA" id="ARBA00023143"/>
    </source>
</evidence>
<dbReference type="InterPro" id="IPR052205">
    <property type="entry name" value="FliO/MopB"/>
</dbReference>
<evidence type="ECO:0000256" key="6">
    <source>
        <dbReference type="ARBA" id="ARBA00023136"/>
    </source>
</evidence>
<comment type="caution">
    <text evidence="10">The sequence shown here is derived from an EMBL/GenBank/DDBJ whole genome shotgun (WGS) entry which is preliminary data.</text>
</comment>
<reference evidence="10 11" key="1">
    <citation type="submission" date="2018-01" db="EMBL/GenBank/DDBJ databases">
        <title>The draft genome sequence of Halioglobus japonicus S1-36.</title>
        <authorList>
            <person name="Du Z.-J."/>
            <person name="Shi M.-J."/>
        </authorList>
    </citation>
    <scope>NUCLEOTIDE SEQUENCE [LARGE SCALE GENOMIC DNA]</scope>
    <source>
        <strain evidence="10 11">S1-36</strain>
    </source>
</reference>
<evidence type="ECO:0000313" key="11">
    <source>
        <dbReference type="Proteomes" id="UP000235162"/>
    </source>
</evidence>
<evidence type="ECO:0000256" key="5">
    <source>
        <dbReference type="ARBA" id="ARBA00022989"/>
    </source>
</evidence>
<keyword evidence="4 9" id="KW-0812">Transmembrane</keyword>
<dbReference type="PANTHER" id="PTHR38766:SF1">
    <property type="entry name" value="FLAGELLAR PROTEIN FLIO"/>
    <property type="match status" value="1"/>
</dbReference>
<dbReference type="KEGG" id="hja:BST95_07385"/>
<accession>A0AAP8ME18</accession>
<protein>
    <recommendedName>
        <fullName evidence="12">Flagellar protein</fullName>
    </recommendedName>
</protein>
<gene>
    <name evidence="10" type="ORF">C0029_06430</name>
</gene>
<keyword evidence="11" id="KW-1185">Reference proteome</keyword>
<dbReference type="PANTHER" id="PTHR38766">
    <property type="entry name" value="FLAGELLAR PROTEIN FLIO"/>
    <property type="match status" value="1"/>
</dbReference>
<evidence type="ECO:0008006" key="12">
    <source>
        <dbReference type="Google" id="ProtNLM"/>
    </source>
</evidence>
<dbReference type="EMBL" id="PKUR01000002">
    <property type="protein sequence ID" value="PLW86083.1"/>
    <property type="molecule type" value="Genomic_DNA"/>
</dbReference>
<dbReference type="Proteomes" id="UP000235162">
    <property type="component" value="Unassembled WGS sequence"/>
</dbReference>
<organism evidence="10 11">
    <name type="scientific">Halioglobus japonicus</name>
    <dbReference type="NCBI Taxonomy" id="930805"/>
    <lineage>
        <taxon>Bacteria</taxon>
        <taxon>Pseudomonadati</taxon>
        <taxon>Pseudomonadota</taxon>
        <taxon>Gammaproteobacteria</taxon>
        <taxon>Cellvibrionales</taxon>
        <taxon>Halieaceae</taxon>
        <taxon>Halioglobus</taxon>
    </lineage>
</organism>
<name>A0AAP8ME18_9GAMM</name>
<feature type="transmembrane region" description="Helical" evidence="9">
    <location>
        <begin position="20"/>
        <end position="44"/>
    </location>
</feature>
<evidence type="ECO:0000256" key="9">
    <source>
        <dbReference type="SAM" id="Phobius"/>
    </source>
</evidence>
<sequence>MQTDDSAPLNSSAVEPLYGASMLGQTLLSLLVVVALILLLGLLARKLLRPTRSKDDILQQIATTHLGPRERLVLIAFRGNTELLLGISNGNISLIHKHDRHALSPPNTDHDFDRMLAAHSETLTDADLSSLSGESQ</sequence>
<evidence type="ECO:0000256" key="4">
    <source>
        <dbReference type="ARBA" id="ARBA00022692"/>
    </source>
</evidence>
<comment type="subcellular location">
    <subcellularLocation>
        <location evidence="1">Bacterial flagellum basal body</location>
    </subcellularLocation>
    <subcellularLocation>
        <location evidence="2">Cell membrane</location>
    </subcellularLocation>
</comment>
<evidence type="ECO:0000313" key="10">
    <source>
        <dbReference type="EMBL" id="PLW86083.1"/>
    </source>
</evidence>
<dbReference type="RefSeq" id="WP_084198730.1">
    <property type="nucleotide sequence ID" value="NZ_CP019450.1"/>
</dbReference>
<dbReference type="AlphaFoldDB" id="A0AAP8ME18"/>
<keyword evidence="6 9" id="KW-0472">Membrane</keyword>
<evidence type="ECO:0000256" key="8">
    <source>
        <dbReference type="ARBA" id="ARBA00037937"/>
    </source>
</evidence>
<dbReference type="GO" id="GO:0044781">
    <property type="term" value="P:bacterial-type flagellum organization"/>
    <property type="evidence" value="ECO:0007669"/>
    <property type="project" value="InterPro"/>
</dbReference>
<dbReference type="GO" id="GO:0005886">
    <property type="term" value="C:plasma membrane"/>
    <property type="evidence" value="ECO:0007669"/>
    <property type="project" value="UniProtKB-SubCell"/>
</dbReference>